<comment type="caution">
    <text evidence="1">The sequence shown here is derived from an EMBL/GenBank/DDBJ whole genome shotgun (WGS) entry which is preliminary data.</text>
</comment>
<dbReference type="EMBL" id="BARV01038932">
    <property type="protein sequence ID" value="GAI52359.1"/>
    <property type="molecule type" value="Genomic_DNA"/>
</dbReference>
<reference evidence="1" key="1">
    <citation type="journal article" date="2014" name="Front. Microbiol.">
        <title>High frequency of phylogenetically diverse reductive dehalogenase-homologous genes in deep subseafloor sedimentary metagenomes.</title>
        <authorList>
            <person name="Kawai M."/>
            <person name="Futagami T."/>
            <person name="Toyoda A."/>
            <person name="Takaki Y."/>
            <person name="Nishi S."/>
            <person name="Hori S."/>
            <person name="Arai W."/>
            <person name="Tsubouchi T."/>
            <person name="Morono Y."/>
            <person name="Uchiyama I."/>
            <person name="Ito T."/>
            <person name="Fujiyama A."/>
            <person name="Inagaki F."/>
            <person name="Takami H."/>
        </authorList>
    </citation>
    <scope>NUCLEOTIDE SEQUENCE</scope>
    <source>
        <strain evidence="1">Expedition CK06-06</strain>
    </source>
</reference>
<name>X1R9T6_9ZZZZ</name>
<evidence type="ECO:0000313" key="1">
    <source>
        <dbReference type="EMBL" id="GAI52359.1"/>
    </source>
</evidence>
<dbReference type="AlphaFoldDB" id="X1R9T6"/>
<sequence>MTLLRILTTKDVPDVFEGIVKLDETQTGFDIIKQPVFGILCREGKVYAKVLLNLEQADLKFFLKNKKELINYSEDWQKYFGLVFKDSLYRLVPQKKHQIDALEGFWGYLKRKLAAKGGIRREKLPLYL</sequence>
<accession>X1R9T6</accession>
<organism evidence="1">
    <name type="scientific">marine sediment metagenome</name>
    <dbReference type="NCBI Taxonomy" id="412755"/>
    <lineage>
        <taxon>unclassified sequences</taxon>
        <taxon>metagenomes</taxon>
        <taxon>ecological metagenomes</taxon>
    </lineage>
</organism>
<gene>
    <name evidence="1" type="ORF">S06H3_59821</name>
</gene>
<feature type="non-terminal residue" evidence="1">
    <location>
        <position position="128"/>
    </location>
</feature>
<protein>
    <submittedName>
        <fullName evidence="1">Uncharacterized protein</fullName>
    </submittedName>
</protein>
<proteinExistence type="predicted"/>